<evidence type="ECO:0000313" key="3">
    <source>
        <dbReference type="Proteomes" id="UP000824044"/>
    </source>
</evidence>
<dbReference type="Proteomes" id="UP000824044">
    <property type="component" value="Unassembled WGS sequence"/>
</dbReference>
<dbReference type="AlphaFoldDB" id="A0A9D2IWU9"/>
<feature type="transmembrane region" description="Helical" evidence="1">
    <location>
        <begin position="63"/>
        <end position="83"/>
    </location>
</feature>
<sequence>MKRKEKKQKPEFVDDGRTIADMDYENITGYKSKEERKKHEELRSLNLSKKERRAIYKASMAQFMPAFLCFIAAFTFIFVILYFCMRG</sequence>
<reference evidence="2" key="2">
    <citation type="submission" date="2021-04" db="EMBL/GenBank/DDBJ databases">
        <authorList>
            <person name="Gilroy R."/>
        </authorList>
    </citation>
    <scope>NUCLEOTIDE SEQUENCE</scope>
    <source>
        <strain evidence="2">CHK33-5263</strain>
    </source>
</reference>
<accession>A0A9D2IWU9</accession>
<evidence type="ECO:0000256" key="1">
    <source>
        <dbReference type="SAM" id="Phobius"/>
    </source>
</evidence>
<reference evidence="2" key="1">
    <citation type="journal article" date="2021" name="PeerJ">
        <title>Extensive microbial diversity within the chicken gut microbiome revealed by metagenomics and culture.</title>
        <authorList>
            <person name="Gilroy R."/>
            <person name="Ravi A."/>
            <person name="Getino M."/>
            <person name="Pursley I."/>
            <person name="Horton D.L."/>
            <person name="Alikhan N.F."/>
            <person name="Baker D."/>
            <person name="Gharbi K."/>
            <person name="Hall N."/>
            <person name="Watson M."/>
            <person name="Adriaenssens E.M."/>
            <person name="Foster-Nyarko E."/>
            <person name="Jarju S."/>
            <person name="Secka A."/>
            <person name="Antonio M."/>
            <person name="Oren A."/>
            <person name="Chaudhuri R.R."/>
            <person name="La Ragione R."/>
            <person name="Hildebrand F."/>
            <person name="Pallen M.J."/>
        </authorList>
    </citation>
    <scope>NUCLEOTIDE SEQUENCE</scope>
    <source>
        <strain evidence="2">CHK33-5263</strain>
    </source>
</reference>
<keyword evidence="1" id="KW-1133">Transmembrane helix</keyword>
<keyword evidence="1" id="KW-0812">Transmembrane</keyword>
<protein>
    <submittedName>
        <fullName evidence="2">DUF1828 domain-containing protein</fullName>
    </submittedName>
</protein>
<proteinExistence type="predicted"/>
<organism evidence="2 3">
    <name type="scientific">Candidatus Gallimonas intestinigallinarum</name>
    <dbReference type="NCBI Taxonomy" id="2838604"/>
    <lineage>
        <taxon>Bacteria</taxon>
        <taxon>Bacillati</taxon>
        <taxon>Bacillota</taxon>
        <taxon>Clostridia</taxon>
        <taxon>Candidatus Gallimonas</taxon>
    </lineage>
</organism>
<gene>
    <name evidence="2" type="ORF">H9812_07890</name>
</gene>
<name>A0A9D2IWU9_9FIRM</name>
<dbReference type="EMBL" id="DXBS01000144">
    <property type="protein sequence ID" value="HIZ25367.1"/>
    <property type="molecule type" value="Genomic_DNA"/>
</dbReference>
<evidence type="ECO:0000313" key="2">
    <source>
        <dbReference type="EMBL" id="HIZ25367.1"/>
    </source>
</evidence>
<keyword evidence="1" id="KW-0472">Membrane</keyword>
<comment type="caution">
    <text evidence="2">The sequence shown here is derived from an EMBL/GenBank/DDBJ whole genome shotgun (WGS) entry which is preliminary data.</text>
</comment>